<dbReference type="InterPro" id="IPR014720">
    <property type="entry name" value="dsRBD_dom"/>
</dbReference>
<evidence type="ECO:0000256" key="1">
    <source>
        <dbReference type="PROSITE-ProRule" id="PRU00266"/>
    </source>
</evidence>
<gene>
    <name evidence="3" type="ORF">LACBIDRAFT_298977</name>
</gene>
<feature type="domain" description="DRBM" evidence="2">
    <location>
        <begin position="3"/>
        <end position="71"/>
    </location>
</feature>
<dbReference type="InParanoid" id="B0DDR5"/>
<dbReference type="OrthoDB" id="10362752at2759"/>
<dbReference type="KEGG" id="lbc:LACBIDRAFT_298977"/>
<dbReference type="RefSeq" id="XP_001882069.1">
    <property type="nucleotide sequence ID" value="XM_001882034.1"/>
</dbReference>
<keyword evidence="4" id="KW-1185">Reference proteome</keyword>
<evidence type="ECO:0000313" key="4">
    <source>
        <dbReference type="Proteomes" id="UP000001194"/>
    </source>
</evidence>
<reference evidence="3 4" key="1">
    <citation type="journal article" date="2008" name="Nature">
        <title>The genome of Laccaria bicolor provides insights into mycorrhizal symbiosis.</title>
        <authorList>
            <person name="Martin F."/>
            <person name="Aerts A."/>
            <person name="Ahren D."/>
            <person name="Brun A."/>
            <person name="Danchin E.G.J."/>
            <person name="Duchaussoy F."/>
            <person name="Gibon J."/>
            <person name="Kohler A."/>
            <person name="Lindquist E."/>
            <person name="Pereda V."/>
            <person name="Salamov A."/>
            <person name="Shapiro H.J."/>
            <person name="Wuyts J."/>
            <person name="Blaudez D."/>
            <person name="Buee M."/>
            <person name="Brokstein P."/>
            <person name="Canbaeck B."/>
            <person name="Cohen D."/>
            <person name="Courty P.E."/>
            <person name="Coutinho P.M."/>
            <person name="Delaruelle C."/>
            <person name="Detter J.C."/>
            <person name="Deveau A."/>
            <person name="DiFazio S."/>
            <person name="Duplessis S."/>
            <person name="Fraissinet-Tachet L."/>
            <person name="Lucic E."/>
            <person name="Frey-Klett P."/>
            <person name="Fourrey C."/>
            <person name="Feussner I."/>
            <person name="Gay G."/>
            <person name="Grimwood J."/>
            <person name="Hoegger P.J."/>
            <person name="Jain P."/>
            <person name="Kilaru S."/>
            <person name="Labbe J."/>
            <person name="Lin Y.C."/>
            <person name="Legue V."/>
            <person name="Le Tacon F."/>
            <person name="Marmeisse R."/>
            <person name="Melayah D."/>
            <person name="Montanini B."/>
            <person name="Muratet M."/>
            <person name="Nehls U."/>
            <person name="Niculita-Hirzel H."/>
            <person name="Oudot-Le Secq M.P."/>
            <person name="Peter M."/>
            <person name="Quesneville H."/>
            <person name="Rajashekar B."/>
            <person name="Reich M."/>
            <person name="Rouhier N."/>
            <person name="Schmutz J."/>
            <person name="Yin T."/>
            <person name="Chalot M."/>
            <person name="Henrissat B."/>
            <person name="Kuees U."/>
            <person name="Lucas S."/>
            <person name="Van de Peer Y."/>
            <person name="Podila G.K."/>
            <person name="Polle A."/>
            <person name="Pukkila P.J."/>
            <person name="Richardson P.M."/>
            <person name="Rouze P."/>
            <person name="Sanders I.R."/>
            <person name="Stajich J.E."/>
            <person name="Tunlid A."/>
            <person name="Tuskan G."/>
            <person name="Grigoriev I.V."/>
        </authorList>
    </citation>
    <scope>NUCLEOTIDE SEQUENCE [LARGE SCALE GENOMIC DNA]</scope>
    <source>
        <strain evidence="4">S238N-H82 / ATCC MYA-4686</strain>
    </source>
</reference>
<dbReference type="EMBL" id="DS547105">
    <property type="protein sequence ID" value="EDR07138.1"/>
    <property type="molecule type" value="Genomic_DNA"/>
</dbReference>
<dbReference type="Gene3D" id="3.30.160.20">
    <property type="match status" value="1"/>
</dbReference>
<organism evidence="4">
    <name type="scientific">Laccaria bicolor (strain S238N-H82 / ATCC MYA-4686)</name>
    <name type="common">Bicoloured deceiver</name>
    <name type="synonym">Laccaria laccata var. bicolor</name>
    <dbReference type="NCBI Taxonomy" id="486041"/>
    <lineage>
        <taxon>Eukaryota</taxon>
        <taxon>Fungi</taxon>
        <taxon>Dikarya</taxon>
        <taxon>Basidiomycota</taxon>
        <taxon>Agaricomycotina</taxon>
        <taxon>Agaricomycetes</taxon>
        <taxon>Agaricomycetidae</taxon>
        <taxon>Agaricales</taxon>
        <taxon>Agaricineae</taxon>
        <taxon>Hydnangiaceae</taxon>
        <taxon>Laccaria</taxon>
    </lineage>
</organism>
<dbReference type="AlphaFoldDB" id="B0DDR5"/>
<proteinExistence type="predicted"/>
<protein>
    <submittedName>
        <fullName evidence="3">Predicted protein</fullName>
    </submittedName>
</protein>
<sequence length="76" mass="8859">MPEFVNQLNNKCQHYRKEMPIYEEKRSGPAHAEVWNIIVTIKEIEYGRGEGSNRKRAKEAAAEVALKRLMEEVDEV</sequence>
<dbReference type="Proteomes" id="UP000001194">
    <property type="component" value="Unassembled WGS sequence"/>
</dbReference>
<evidence type="ECO:0000313" key="3">
    <source>
        <dbReference type="EMBL" id="EDR07138.1"/>
    </source>
</evidence>
<dbReference type="CDD" id="cd10845">
    <property type="entry name" value="DSRM_RNAse_III_family"/>
    <property type="match status" value="1"/>
</dbReference>
<accession>B0DDR5</accession>
<dbReference type="PROSITE" id="PS50137">
    <property type="entry name" value="DS_RBD"/>
    <property type="match status" value="1"/>
</dbReference>
<dbReference type="SUPFAM" id="SSF54768">
    <property type="entry name" value="dsRNA-binding domain-like"/>
    <property type="match status" value="1"/>
</dbReference>
<dbReference type="SMART" id="SM00358">
    <property type="entry name" value="DSRM"/>
    <property type="match status" value="1"/>
</dbReference>
<dbReference type="GO" id="GO:0003723">
    <property type="term" value="F:RNA binding"/>
    <property type="evidence" value="ECO:0007669"/>
    <property type="project" value="UniProtKB-UniRule"/>
</dbReference>
<keyword evidence="1" id="KW-0694">RNA-binding</keyword>
<dbReference type="GeneID" id="6077662"/>
<name>B0DDR5_LACBS</name>
<dbReference type="Pfam" id="PF00035">
    <property type="entry name" value="dsrm"/>
    <property type="match status" value="1"/>
</dbReference>
<evidence type="ECO:0000259" key="2">
    <source>
        <dbReference type="PROSITE" id="PS50137"/>
    </source>
</evidence>
<dbReference type="HOGENOM" id="CLU_172700_2_1_1"/>